<dbReference type="KEGG" id="bapi:BBC0122_018960"/>
<gene>
    <name evidence="1" type="ORF">BBC0122_018960</name>
</gene>
<proteinExistence type="predicted"/>
<accession>A0A1U9MK18</accession>
<dbReference type="Proteomes" id="UP000189632">
    <property type="component" value="Chromosome"/>
</dbReference>
<dbReference type="OrthoDB" id="791062at2"/>
<sequence>MPSIIETTVYQISELEEPAKEEARSWYRQHGLYDDWFEFVYEDFLAIAKILGLDIKERCHTNRFGHSYCEPQIYFRGFWCQGDGASFCAFYSYQKGSTKAIREYAPKDEVLHDIADELYDLQKRNFFQLHVDITQDSSMYCHENTMQFFLERYSPSYQLCTENAEKEVACIFRRLAKWLYRALEAEYEYQTSDKIIDECLAANEYTFTAEGRRFG</sequence>
<dbReference type="AlphaFoldDB" id="A0A1U9MK18"/>
<reference evidence="1 2" key="1">
    <citation type="submission" date="2016-11" db="EMBL/GenBank/DDBJ databases">
        <title>Comparative genomics of Bartonella apis.</title>
        <authorList>
            <person name="Engel P."/>
        </authorList>
    </citation>
    <scope>NUCLEOTIDE SEQUENCE [LARGE SCALE GENOMIC DNA]</scope>
    <source>
        <strain evidence="1 2">BBC0122</strain>
    </source>
</reference>
<organism evidence="1 2">
    <name type="scientific">Bartonella choladocola</name>
    <dbReference type="NCBI Taxonomy" id="2750995"/>
    <lineage>
        <taxon>Bacteria</taxon>
        <taxon>Pseudomonadati</taxon>
        <taxon>Pseudomonadota</taxon>
        <taxon>Alphaproteobacteria</taxon>
        <taxon>Hyphomicrobiales</taxon>
        <taxon>Bartonellaceae</taxon>
        <taxon>Bartonella</taxon>
    </lineage>
</organism>
<dbReference type="EMBL" id="CP015625">
    <property type="protein sequence ID" value="AQT47991.1"/>
    <property type="molecule type" value="Genomic_DNA"/>
</dbReference>
<evidence type="ECO:0008006" key="3">
    <source>
        <dbReference type="Google" id="ProtNLM"/>
    </source>
</evidence>
<evidence type="ECO:0000313" key="2">
    <source>
        <dbReference type="Proteomes" id="UP000189632"/>
    </source>
</evidence>
<evidence type="ECO:0000313" key="1">
    <source>
        <dbReference type="EMBL" id="AQT47991.1"/>
    </source>
</evidence>
<name>A0A1U9MK18_9HYPH</name>
<dbReference type="RefSeq" id="WP_077993443.1">
    <property type="nucleotide sequence ID" value="NZ_CAXUOT020000003.1"/>
</dbReference>
<keyword evidence="2" id="KW-1185">Reference proteome</keyword>
<protein>
    <recommendedName>
        <fullName evidence="3">Antitoxin of toxin-antitoxin stability system</fullName>
    </recommendedName>
</protein>